<sequence length="273" mass="29863">MFDSGFHAAVAGLRVPAAGTDVVAPLLSSLVHLARPRRVLEVGMGYTTPFLAAALVQVAEQARAEASALAAKTARHLDSVGELDSDWLHADPALRAPGFYLDPYQPRFIAVDDLSIPDSSAGRVMDVLASLGLAEHVQVVNANIRECRALLPDDFTPIDLAWVDAWECLYFFDHFWDMINPDGGLLVMHYLMTYPEGEAILDYIAKVQRRKPGELEVLNLLEPHKMLQNSLTVIRRTSAGRARSFAHAGGHLDFDGRLRHEAETQAGRGTASA</sequence>
<dbReference type="EMBL" id="JANYMP010000003">
    <property type="protein sequence ID" value="MCS7476769.1"/>
    <property type="molecule type" value="Genomic_DNA"/>
</dbReference>
<protein>
    <submittedName>
        <fullName evidence="1">Class I SAM-dependent methyltransferase</fullName>
    </submittedName>
</protein>
<gene>
    <name evidence="1" type="ORF">NZH93_07875</name>
</gene>
<name>A0A9X2VIK3_9PSEU</name>
<dbReference type="SUPFAM" id="SSF53335">
    <property type="entry name" value="S-adenosyl-L-methionine-dependent methyltransferases"/>
    <property type="match status" value="1"/>
</dbReference>
<dbReference type="Proteomes" id="UP001141259">
    <property type="component" value="Unassembled WGS sequence"/>
</dbReference>
<dbReference type="RefSeq" id="WP_259622284.1">
    <property type="nucleotide sequence ID" value="NZ_JANYMP010000003.1"/>
</dbReference>
<organism evidence="1 2">
    <name type="scientific">Umezawaea endophytica</name>
    <dbReference type="NCBI Taxonomy" id="1654476"/>
    <lineage>
        <taxon>Bacteria</taxon>
        <taxon>Bacillati</taxon>
        <taxon>Actinomycetota</taxon>
        <taxon>Actinomycetes</taxon>
        <taxon>Pseudonocardiales</taxon>
        <taxon>Pseudonocardiaceae</taxon>
        <taxon>Umezawaea</taxon>
    </lineage>
</organism>
<proteinExistence type="predicted"/>
<evidence type="ECO:0000313" key="1">
    <source>
        <dbReference type="EMBL" id="MCS7476769.1"/>
    </source>
</evidence>
<evidence type="ECO:0000313" key="2">
    <source>
        <dbReference type="Proteomes" id="UP001141259"/>
    </source>
</evidence>
<dbReference type="AlphaFoldDB" id="A0A9X2VIK3"/>
<dbReference type="GO" id="GO:0032259">
    <property type="term" value="P:methylation"/>
    <property type="evidence" value="ECO:0007669"/>
    <property type="project" value="UniProtKB-KW"/>
</dbReference>
<dbReference type="Gene3D" id="3.40.50.150">
    <property type="entry name" value="Vaccinia Virus protein VP39"/>
    <property type="match status" value="1"/>
</dbReference>
<keyword evidence="1" id="KW-0489">Methyltransferase</keyword>
<accession>A0A9X2VIK3</accession>
<comment type="caution">
    <text evidence="1">The sequence shown here is derived from an EMBL/GenBank/DDBJ whole genome shotgun (WGS) entry which is preliminary data.</text>
</comment>
<keyword evidence="1" id="KW-0808">Transferase</keyword>
<keyword evidence="2" id="KW-1185">Reference proteome</keyword>
<reference evidence="1" key="1">
    <citation type="submission" date="2022-08" db="EMBL/GenBank/DDBJ databases">
        <authorList>
            <person name="Tistechok S."/>
            <person name="Samborskyy M."/>
            <person name="Roman I."/>
        </authorList>
    </citation>
    <scope>NUCLEOTIDE SEQUENCE</scope>
    <source>
        <strain evidence="1">DSM 103496</strain>
    </source>
</reference>
<dbReference type="GO" id="GO:0008168">
    <property type="term" value="F:methyltransferase activity"/>
    <property type="evidence" value="ECO:0007669"/>
    <property type="project" value="UniProtKB-KW"/>
</dbReference>
<dbReference type="InterPro" id="IPR029063">
    <property type="entry name" value="SAM-dependent_MTases_sf"/>
</dbReference>